<evidence type="ECO:0000313" key="2">
    <source>
        <dbReference type="Proteomes" id="UP001060085"/>
    </source>
</evidence>
<gene>
    <name evidence="1" type="ORF">M9H77_10245</name>
</gene>
<accession>A0ACC0C2X5</accession>
<sequence length="145" mass="16802">MTMRVSSYYEVHHMFYFNLYGMNNNEEMRYLWTIPLHLANTVNNDDDEVDISNGDDVIFSQSESDDNNDPEEGEFQTPLNPVNPVNPVTKNIVPQWERSQWFIGARYDYTYSGAFLDMGSVSPIDDLVESGTVRLLDWNDSMIDI</sequence>
<dbReference type="EMBL" id="CM044702">
    <property type="protein sequence ID" value="KAI5679295.1"/>
    <property type="molecule type" value="Genomic_DNA"/>
</dbReference>
<dbReference type="Proteomes" id="UP001060085">
    <property type="component" value="Linkage Group LG02"/>
</dbReference>
<proteinExistence type="predicted"/>
<protein>
    <submittedName>
        <fullName evidence="1">Uncharacterized protein</fullName>
    </submittedName>
</protein>
<keyword evidence="2" id="KW-1185">Reference proteome</keyword>
<reference evidence="2" key="1">
    <citation type="journal article" date="2023" name="Nat. Plants">
        <title>Single-cell RNA sequencing provides a high-resolution roadmap for understanding the multicellular compartmentation of specialized metabolism.</title>
        <authorList>
            <person name="Sun S."/>
            <person name="Shen X."/>
            <person name="Li Y."/>
            <person name="Li Y."/>
            <person name="Wang S."/>
            <person name="Li R."/>
            <person name="Zhang H."/>
            <person name="Shen G."/>
            <person name="Guo B."/>
            <person name="Wei J."/>
            <person name="Xu J."/>
            <person name="St-Pierre B."/>
            <person name="Chen S."/>
            <person name="Sun C."/>
        </authorList>
    </citation>
    <scope>NUCLEOTIDE SEQUENCE [LARGE SCALE GENOMIC DNA]</scope>
</reference>
<name>A0ACC0C2X5_CATRO</name>
<organism evidence="1 2">
    <name type="scientific">Catharanthus roseus</name>
    <name type="common">Madagascar periwinkle</name>
    <name type="synonym">Vinca rosea</name>
    <dbReference type="NCBI Taxonomy" id="4058"/>
    <lineage>
        <taxon>Eukaryota</taxon>
        <taxon>Viridiplantae</taxon>
        <taxon>Streptophyta</taxon>
        <taxon>Embryophyta</taxon>
        <taxon>Tracheophyta</taxon>
        <taxon>Spermatophyta</taxon>
        <taxon>Magnoliopsida</taxon>
        <taxon>eudicotyledons</taxon>
        <taxon>Gunneridae</taxon>
        <taxon>Pentapetalae</taxon>
        <taxon>asterids</taxon>
        <taxon>lamiids</taxon>
        <taxon>Gentianales</taxon>
        <taxon>Apocynaceae</taxon>
        <taxon>Rauvolfioideae</taxon>
        <taxon>Vinceae</taxon>
        <taxon>Catharanthinae</taxon>
        <taxon>Catharanthus</taxon>
    </lineage>
</organism>
<evidence type="ECO:0000313" key="1">
    <source>
        <dbReference type="EMBL" id="KAI5679295.1"/>
    </source>
</evidence>
<comment type="caution">
    <text evidence="1">The sequence shown here is derived from an EMBL/GenBank/DDBJ whole genome shotgun (WGS) entry which is preliminary data.</text>
</comment>